<dbReference type="PANTHER" id="PTHR39447:SF2">
    <property type="entry name" value="ALPHA-L-ARABINOFURANOSIDASE B"/>
    <property type="match status" value="1"/>
</dbReference>
<evidence type="ECO:0000259" key="8">
    <source>
        <dbReference type="Pfam" id="PF09206"/>
    </source>
</evidence>
<dbReference type="Gene3D" id="2.60.120.200">
    <property type="match status" value="1"/>
</dbReference>
<dbReference type="EMBL" id="JBHTBJ010000011">
    <property type="protein sequence ID" value="MFC7275765.1"/>
    <property type="molecule type" value="Genomic_DNA"/>
</dbReference>
<evidence type="ECO:0000313" key="10">
    <source>
        <dbReference type="Proteomes" id="UP001596548"/>
    </source>
</evidence>
<evidence type="ECO:0000256" key="2">
    <source>
        <dbReference type="ARBA" id="ARBA00022729"/>
    </source>
</evidence>
<feature type="domain" description="Alpha-L-arabinofuranosidase B arabinose-binding" evidence="7">
    <location>
        <begin position="366"/>
        <end position="505"/>
    </location>
</feature>
<dbReference type="SUPFAM" id="SSF110221">
    <property type="entry name" value="AbfB domain"/>
    <property type="match status" value="1"/>
</dbReference>
<feature type="signal peptide" evidence="6">
    <location>
        <begin position="1"/>
        <end position="32"/>
    </location>
</feature>
<feature type="chain" id="PRO_5046439695" evidence="6">
    <location>
        <begin position="33"/>
        <end position="512"/>
    </location>
</feature>
<dbReference type="PANTHER" id="PTHR39447">
    <property type="entry name" value="ALPHA-L-ARABINOFURANOSIDASE B"/>
    <property type="match status" value="1"/>
</dbReference>
<name>A0ABW2HW11_9ACTN</name>
<reference evidence="10" key="1">
    <citation type="journal article" date="2019" name="Int. J. Syst. Evol. Microbiol.">
        <title>The Global Catalogue of Microorganisms (GCM) 10K type strain sequencing project: providing services to taxonomists for standard genome sequencing and annotation.</title>
        <authorList>
            <consortium name="The Broad Institute Genomics Platform"/>
            <consortium name="The Broad Institute Genome Sequencing Center for Infectious Disease"/>
            <person name="Wu L."/>
            <person name="Ma J."/>
        </authorList>
    </citation>
    <scope>NUCLEOTIDE SEQUENCE [LARGE SCALE GENOMIC DNA]</scope>
    <source>
        <strain evidence="10">XZYJT-10</strain>
    </source>
</reference>
<comment type="caution">
    <text evidence="9">The sequence shown here is derived from an EMBL/GenBank/DDBJ whole genome shotgun (WGS) entry which is preliminary data.</text>
</comment>
<dbReference type="InterPro" id="IPR013320">
    <property type="entry name" value="ConA-like_dom_sf"/>
</dbReference>
<comment type="similarity">
    <text evidence="1">Belongs to the glycosyl hydrolase 54 family.</text>
</comment>
<keyword evidence="10" id="KW-1185">Reference proteome</keyword>
<dbReference type="InterPro" id="IPR038964">
    <property type="entry name" value="ABFB"/>
</dbReference>
<evidence type="ECO:0000256" key="1">
    <source>
        <dbReference type="ARBA" id="ARBA00006963"/>
    </source>
</evidence>
<sequence>MARIRTRKALLPVAAAGVLTAALLTGAGPAQAAGTQPCDIYASGGTPCVAAHSTTRALYGSYAGSLYQVRRTSDNATLNVAPLTAGGVANAAAQDSFCAGTSCVITVIYDQSGRGNHLTQAPPGGFQGPAAGGYDNLANAIAAPVTVGGHRAYGVFVSPGTGYRDNSTNGIATGDQPEGMYSIFDGTHYNGGCCFDYGNAETNSLDTGNGHMEAIYFGNSKGWGYGSGNGPWVMADLENGLFSGVNRTYNAGNPSVSHRFLTAIVKGEPNHWAIRAGNAQSGGLSTYYNGVRPNVSGYNPMKKEGAIILGIGGDNSVSAAGTFYEGVMTSGYPSDATENAVQANITAAGYATVARPGPAVGSAISLRATTACCTTRYITHSGSTVTTGVVSSSSSATDKANATWYVRSGLANSACVSFESRNTPGNYLRHYNYQLQLNANDGSELFANDATFCPQAGVTGQGNSYMSYNYSLRYLRHYNNILYIAAHGGSTYNAASLWPDDVSWVSMAPWTP</sequence>
<protein>
    <submittedName>
        <fullName evidence="9">Alpha-L-arabinofuranosidase B</fullName>
    </submittedName>
</protein>
<accession>A0ABW2HW11</accession>
<dbReference type="SUPFAM" id="SSF49899">
    <property type="entry name" value="Concanavalin A-like lectins/glucanases"/>
    <property type="match status" value="1"/>
</dbReference>
<dbReference type="InterPro" id="IPR015289">
    <property type="entry name" value="A-L-arabinofuranosidase_B_cat"/>
</dbReference>
<dbReference type="PROSITE" id="PS51318">
    <property type="entry name" value="TAT"/>
    <property type="match status" value="1"/>
</dbReference>
<evidence type="ECO:0000256" key="4">
    <source>
        <dbReference type="ARBA" id="ARBA00023180"/>
    </source>
</evidence>
<evidence type="ECO:0000256" key="5">
    <source>
        <dbReference type="ARBA" id="ARBA00023295"/>
    </source>
</evidence>
<dbReference type="Pfam" id="PF05270">
    <property type="entry name" value="AbfB"/>
    <property type="match status" value="1"/>
</dbReference>
<keyword evidence="4" id="KW-0325">Glycoprotein</keyword>
<evidence type="ECO:0000256" key="3">
    <source>
        <dbReference type="ARBA" id="ARBA00022801"/>
    </source>
</evidence>
<dbReference type="Pfam" id="PF09206">
    <property type="entry name" value="ArabFuran-catal"/>
    <property type="match status" value="1"/>
</dbReference>
<feature type="domain" description="Alpha-L-arabinofuranosidase B catalytic" evidence="8">
    <location>
        <begin position="37"/>
        <end position="351"/>
    </location>
</feature>
<dbReference type="Gene3D" id="2.80.10.50">
    <property type="match status" value="1"/>
</dbReference>
<dbReference type="InterPro" id="IPR007934">
    <property type="entry name" value="AbfB_ABD"/>
</dbReference>
<evidence type="ECO:0000256" key="6">
    <source>
        <dbReference type="SAM" id="SignalP"/>
    </source>
</evidence>
<dbReference type="InterPro" id="IPR036195">
    <property type="entry name" value="AbfB_ABD_sf"/>
</dbReference>
<keyword evidence="3" id="KW-0378">Hydrolase</keyword>
<dbReference type="RefSeq" id="WP_378969271.1">
    <property type="nucleotide sequence ID" value="NZ_JBHTBJ010000011.1"/>
</dbReference>
<keyword evidence="5" id="KW-0326">Glycosidase</keyword>
<evidence type="ECO:0000259" key="7">
    <source>
        <dbReference type="Pfam" id="PF05270"/>
    </source>
</evidence>
<dbReference type="InterPro" id="IPR006311">
    <property type="entry name" value="TAT_signal"/>
</dbReference>
<gene>
    <name evidence="9" type="ORF">ACFQS1_17385</name>
</gene>
<dbReference type="CDD" id="cd23399">
    <property type="entry name" value="beta-trefoil_ABD_ABFB"/>
    <property type="match status" value="1"/>
</dbReference>
<dbReference type="Proteomes" id="UP001596548">
    <property type="component" value="Unassembled WGS sequence"/>
</dbReference>
<evidence type="ECO:0000313" key="9">
    <source>
        <dbReference type="EMBL" id="MFC7275765.1"/>
    </source>
</evidence>
<organism evidence="9 10">
    <name type="scientific">Paractinoplanes rhizophilus</name>
    <dbReference type="NCBI Taxonomy" id="1416877"/>
    <lineage>
        <taxon>Bacteria</taxon>
        <taxon>Bacillati</taxon>
        <taxon>Actinomycetota</taxon>
        <taxon>Actinomycetes</taxon>
        <taxon>Micromonosporales</taxon>
        <taxon>Micromonosporaceae</taxon>
        <taxon>Paractinoplanes</taxon>
    </lineage>
</organism>
<keyword evidence="2 6" id="KW-0732">Signal</keyword>
<proteinExistence type="inferred from homology"/>